<evidence type="ECO:0000313" key="2">
    <source>
        <dbReference type="EMBL" id="EKF20679.1"/>
    </source>
</evidence>
<sequence>MGFEQELELIERDPALRLARARAKAARQIAGLLTGMRKDAGLTQAEVAARIGVTQARISQVESGLIDHAPSVDFAFVYAAACDRTIELSAVPLEDGFAFAAQEKIPAPAKAAAAQKSAS</sequence>
<dbReference type="PATRIC" id="fig|391937.3.peg.582"/>
<dbReference type="SUPFAM" id="SSF47413">
    <property type="entry name" value="lambda repressor-like DNA-binding domains"/>
    <property type="match status" value="1"/>
</dbReference>
<evidence type="ECO:0000259" key="1">
    <source>
        <dbReference type="PROSITE" id="PS50943"/>
    </source>
</evidence>
<dbReference type="STRING" id="391937.NA2_02804"/>
<comment type="caution">
    <text evidence="2">The sequence shown here is derived from an EMBL/GenBank/DDBJ whole genome shotgun (WGS) entry which is preliminary data.</text>
</comment>
<dbReference type="GO" id="GO:0003677">
    <property type="term" value="F:DNA binding"/>
    <property type="evidence" value="ECO:0007669"/>
    <property type="project" value="InterPro"/>
</dbReference>
<dbReference type="AlphaFoldDB" id="K2LSH9"/>
<dbReference type="SMART" id="SM00530">
    <property type="entry name" value="HTH_XRE"/>
    <property type="match status" value="1"/>
</dbReference>
<gene>
    <name evidence="2" type="ORF">NA2_02804</name>
</gene>
<dbReference type="Gene3D" id="1.10.260.40">
    <property type="entry name" value="lambda repressor-like DNA-binding domains"/>
    <property type="match status" value="1"/>
</dbReference>
<name>K2LSH9_9HYPH</name>
<dbReference type="Pfam" id="PF01381">
    <property type="entry name" value="HTH_3"/>
    <property type="match status" value="1"/>
</dbReference>
<organism evidence="2 3">
    <name type="scientific">Nitratireductor pacificus pht-3B</name>
    <dbReference type="NCBI Taxonomy" id="391937"/>
    <lineage>
        <taxon>Bacteria</taxon>
        <taxon>Pseudomonadati</taxon>
        <taxon>Pseudomonadota</taxon>
        <taxon>Alphaproteobacteria</taxon>
        <taxon>Hyphomicrobiales</taxon>
        <taxon>Phyllobacteriaceae</taxon>
        <taxon>Nitratireductor</taxon>
    </lineage>
</organism>
<proteinExistence type="predicted"/>
<dbReference type="InterPro" id="IPR001387">
    <property type="entry name" value="Cro/C1-type_HTH"/>
</dbReference>
<dbReference type="EMBL" id="AMRM01000002">
    <property type="protein sequence ID" value="EKF20679.1"/>
    <property type="molecule type" value="Genomic_DNA"/>
</dbReference>
<reference evidence="2 3" key="1">
    <citation type="journal article" date="2012" name="J. Bacteriol.">
        <title>Genome Sequence of Nitratireductor pacificus Type Strain pht-3B.</title>
        <authorList>
            <person name="Lai Q."/>
            <person name="Li G."/>
            <person name="Shao Z."/>
        </authorList>
    </citation>
    <scope>NUCLEOTIDE SEQUENCE [LARGE SCALE GENOMIC DNA]</scope>
    <source>
        <strain evidence="3">pht-3B</strain>
    </source>
</reference>
<dbReference type="Proteomes" id="UP000006786">
    <property type="component" value="Unassembled WGS sequence"/>
</dbReference>
<dbReference type="InterPro" id="IPR010982">
    <property type="entry name" value="Lambda_DNA-bd_dom_sf"/>
</dbReference>
<protein>
    <submittedName>
        <fullName evidence="2">XRE family transcriptional regulator</fullName>
    </submittedName>
</protein>
<dbReference type="RefSeq" id="WP_008593947.1">
    <property type="nucleotide sequence ID" value="NZ_AMRM01000002.1"/>
</dbReference>
<dbReference type="CDD" id="cd00093">
    <property type="entry name" value="HTH_XRE"/>
    <property type="match status" value="1"/>
</dbReference>
<dbReference type="OrthoDB" id="6386497at2"/>
<evidence type="ECO:0000313" key="3">
    <source>
        <dbReference type="Proteomes" id="UP000006786"/>
    </source>
</evidence>
<keyword evidence="3" id="KW-1185">Reference proteome</keyword>
<dbReference type="PROSITE" id="PS50943">
    <property type="entry name" value="HTH_CROC1"/>
    <property type="match status" value="1"/>
</dbReference>
<accession>K2LSH9</accession>
<feature type="domain" description="HTH cro/C1-type" evidence="1">
    <location>
        <begin position="36"/>
        <end position="89"/>
    </location>
</feature>